<dbReference type="PROSITE" id="PS52015">
    <property type="entry name" value="TONB_CTD"/>
    <property type="match status" value="1"/>
</dbReference>
<dbReference type="Gene3D" id="3.30.1150.10">
    <property type="match status" value="1"/>
</dbReference>
<dbReference type="InterPro" id="IPR051045">
    <property type="entry name" value="TonB-dependent_transducer"/>
</dbReference>
<evidence type="ECO:0000256" key="10">
    <source>
        <dbReference type="SAM" id="MobiDB-lite"/>
    </source>
</evidence>
<evidence type="ECO:0000256" key="3">
    <source>
        <dbReference type="ARBA" id="ARBA00022448"/>
    </source>
</evidence>
<evidence type="ECO:0000259" key="12">
    <source>
        <dbReference type="PROSITE" id="PS52015"/>
    </source>
</evidence>
<keyword evidence="4" id="KW-1003">Cell membrane</keyword>
<dbReference type="Pfam" id="PF03544">
    <property type="entry name" value="TonB_C"/>
    <property type="match status" value="1"/>
</dbReference>
<feature type="signal peptide" evidence="11">
    <location>
        <begin position="1"/>
        <end position="20"/>
    </location>
</feature>
<keyword evidence="14" id="KW-1185">Reference proteome</keyword>
<dbReference type="GO" id="GO:0015031">
    <property type="term" value="P:protein transport"/>
    <property type="evidence" value="ECO:0007669"/>
    <property type="project" value="UniProtKB-KW"/>
</dbReference>
<feature type="domain" description="TonB C-terminal" evidence="12">
    <location>
        <begin position="128"/>
        <end position="218"/>
    </location>
</feature>
<organism evidence="13 14">
    <name type="scientific">Sphingopyxis indica</name>
    <dbReference type="NCBI Taxonomy" id="436663"/>
    <lineage>
        <taxon>Bacteria</taxon>
        <taxon>Pseudomonadati</taxon>
        <taxon>Pseudomonadota</taxon>
        <taxon>Alphaproteobacteria</taxon>
        <taxon>Sphingomonadales</taxon>
        <taxon>Sphingomonadaceae</taxon>
        <taxon>Sphingopyxis</taxon>
    </lineage>
</organism>
<keyword evidence="7" id="KW-0653">Protein transport</keyword>
<dbReference type="InterPro" id="IPR006260">
    <property type="entry name" value="TonB/TolA_C"/>
</dbReference>
<evidence type="ECO:0000256" key="2">
    <source>
        <dbReference type="ARBA" id="ARBA00006555"/>
    </source>
</evidence>
<evidence type="ECO:0000256" key="8">
    <source>
        <dbReference type="ARBA" id="ARBA00022989"/>
    </source>
</evidence>
<protein>
    <submittedName>
        <fullName evidence="13">Protein TonB</fullName>
    </submittedName>
</protein>
<dbReference type="AlphaFoldDB" id="A0A239LGH4"/>
<dbReference type="Proteomes" id="UP000198339">
    <property type="component" value="Unassembled WGS sequence"/>
</dbReference>
<keyword evidence="3" id="KW-0813">Transport</keyword>
<keyword evidence="11" id="KW-0732">Signal</keyword>
<name>A0A239LGH4_9SPHN</name>
<dbReference type="InterPro" id="IPR037682">
    <property type="entry name" value="TonB_C"/>
</dbReference>
<dbReference type="OrthoDB" id="8481221at2"/>
<keyword evidence="6" id="KW-0812">Transmembrane</keyword>
<dbReference type="RefSeq" id="WP_089217515.1">
    <property type="nucleotide sequence ID" value="NZ_FZPA01000024.1"/>
</dbReference>
<evidence type="ECO:0000256" key="11">
    <source>
        <dbReference type="SAM" id="SignalP"/>
    </source>
</evidence>
<evidence type="ECO:0000256" key="1">
    <source>
        <dbReference type="ARBA" id="ARBA00004383"/>
    </source>
</evidence>
<evidence type="ECO:0000256" key="5">
    <source>
        <dbReference type="ARBA" id="ARBA00022519"/>
    </source>
</evidence>
<gene>
    <name evidence="13" type="ORF">SAMN06295955_12414</name>
</gene>
<evidence type="ECO:0000256" key="4">
    <source>
        <dbReference type="ARBA" id="ARBA00022475"/>
    </source>
</evidence>
<dbReference type="PANTHER" id="PTHR33446">
    <property type="entry name" value="PROTEIN TONB-RELATED"/>
    <property type="match status" value="1"/>
</dbReference>
<accession>A0A239LGH4</accession>
<dbReference type="NCBIfam" id="TIGR01352">
    <property type="entry name" value="tonB_Cterm"/>
    <property type="match status" value="1"/>
</dbReference>
<evidence type="ECO:0000256" key="6">
    <source>
        <dbReference type="ARBA" id="ARBA00022692"/>
    </source>
</evidence>
<comment type="subcellular location">
    <subcellularLocation>
        <location evidence="1">Cell inner membrane</location>
        <topology evidence="1">Single-pass membrane protein</topology>
        <orientation evidence="1">Periplasmic side</orientation>
    </subcellularLocation>
</comment>
<evidence type="ECO:0000313" key="13">
    <source>
        <dbReference type="EMBL" id="SNT29726.1"/>
    </source>
</evidence>
<dbReference type="PANTHER" id="PTHR33446:SF2">
    <property type="entry name" value="PROTEIN TONB"/>
    <property type="match status" value="1"/>
</dbReference>
<keyword evidence="8" id="KW-1133">Transmembrane helix</keyword>
<feature type="chain" id="PRO_5013371675" evidence="11">
    <location>
        <begin position="21"/>
        <end position="218"/>
    </location>
</feature>
<dbReference type="GO" id="GO:0031992">
    <property type="term" value="F:energy transducer activity"/>
    <property type="evidence" value="ECO:0007669"/>
    <property type="project" value="TreeGrafter"/>
</dbReference>
<keyword evidence="5" id="KW-0997">Cell inner membrane</keyword>
<dbReference type="GO" id="GO:0055085">
    <property type="term" value="P:transmembrane transport"/>
    <property type="evidence" value="ECO:0007669"/>
    <property type="project" value="InterPro"/>
</dbReference>
<reference evidence="13 14" key="1">
    <citation type="submission" date="2017-06" db="EMBL/GenBank/DDBJ databases">
        <authorList>
            <person name="Kim H.J."/>
            <person name="Triplett B.A."/>
        </authorList>
    </citation>
    <scope>NUCLEOTIDE SEQUENCE [LARGE SCALE GENOMIC DNA]</scope>
    <source>
        <strain evidence="13 14">DS15</strain>
    </source>
</reference>
<evidence type="ECO:0000256" key="7">
    <source>
        <dbReference type="ARBA" id="ARBA00022927"/>
    </source>
</evidence>
<proteinExistence type="inferred from homology"/>
<keyword evidence="9" id="KW-0472">Membrane</keyword>
<feature type="region of interest" description="Disordered" evidence="10">
    <location>
        <begin position="83"/>
        <end position="116"/>
    </location>
</feature>
<dbReference type="SUPFAM" id="SSF74653">
    <property type="entry name" value="TolA/TonB C-terminal domain"/>
    <property type="match status" value="1"/>
</dbReference>
<comment type="similarity">
    <text evidence="2">Belongs to the TonB family.</text>
</comment>
<sequence length="218" mass="23280">MSRDLSTRLMSGFLSLSLHAAAGFALLWAWDTGVPVRDLSGGDKGNVLIVELIPLERADGVAQRESAQDGDAREMLDEPRPLVASGEAGDAKPQPRAAGPESHAARASAEAQGDARDLADLPSADVLAYRRRLEAHLARYRIYPVAAQDAGREGVVMLHFVMSHEGRVLQAWVGESSGASDIDREAVAAVMRAQPLPAFPQGWPGQLSVILPVTFRLG</sequence>
<dbReference type="GO" id="GO:0098797">
    <property type="term" value="C:plasma membrane protein complex"/>
    <property type="evidence" value="ECO:0007669"/>
    <property type="project" value="TreeGrafter"/>
</dbReference>
<evidence type="ECO:0000256" key="9">
    <source>
        <dbReference type="ARBA" id="ARBA00023136"/>
    </source>
</evidence>
<evidence type="ECO:0000313" key="14">
    <source>
        <dbReference type="Proteomes" id="UP000198339"/>
    </source>
</evidence>
<dbReference type="EMBL" id="FZPA01000024">
    <property type="protein sequence ID" value="SNT29726.1"/>
    <property type="molecule type" value="Genomic_DNA"/>
</dbReference>